<accession>A0A6J1LMW6</accession>
<dbReference type="OMA" id="HIMEYSE"/>
<reference evidence="3" key="1">
    <citation type="submission" date="2025-08" db="UniProtKB">
        <authorList>
            <consortium name="RefSeq"/>
        </authorList>
    </citation>
    <scope>IDENTIFICATION</scope>
    <source>
        <strain evidence="3">15085-1641.00</strain>
        <tissue evidence="3">Whole body</tissue>
    </source>
</reference>
<evidence type="ECO:0000259" key="1">
    <source>
        <dbReference type="SMART" id="SM00587"/>
    </source>
</evidence>
<evidence type="ECO:0000313" key="3">
    <source>
        <dbReference type="RefSeq" id="XP_023168036.1"/>
    </source>
</evidence>
<gene>
    <name evidence="3" type="primary">LOC111597503</name>
</gene>
<organism evidence="2 3">
    <name type="scientific">Drosophila hydei</name>
    <name type="common">Fruit fly</name>
    <dbReference type="NCBI Taxonomy" id="7224"/>
    <lineage>
        <taxon>Eukaryota</taxon>
        <taxon>Metazoa</taxon>
        <taxon>Ecdysozoa</taxon>
        <taxon>Arthropoda</taxon>
        <taxon>Hexapoda</taxon>
        <taxon>Insecta</taxon>
        <taxon>Pterygota</taxon>
        <taxon>Neoptera</taxon>
        <taxon>Endopterygota</taxon>
        <taxon>Diptera</taxon>
        <taxon>Brachycera</taxon>
        <taxon>Muscomorpha</taxon>
        <taxon>Ephydroidea</taxon>
        <taxon>Drosophilidae</taxon>
        <taxon>Drosophila</taxon>
    </lineage>
</organism>
<dbReference type="InterPro" id="IPR015897">
    <property type="entry name" value="CHK_kinase-like"/>
</dbReference>
<dbReference type="InterPro" id="IPR004119">
    <property type="entry name" value="EcKL"/>
</dbReference>
<evidence type="ECO:0000313" key="2">
    <source>
        <dbReference type="Proteomes" id="UP000504633"/>
    </source>
</evidence>
<dbReference type="KEGG" id="dhe:111597503"/>
<sequence length="422" mass="49362">MPELNSDTNLKLLAAPAWLTREYVQQRLRNYLKETKLQLQQLHIQPATVNGENYASVMTRIIVEYTDNNQCQHTDNFIVKTTFADKDPAAHMLEQYGVYVREMDMYEELLPKLAKIIQIELQDQRKMFARTVYVDREHDSILFEDMTLDKYCVADRIKQLDLDHAHLVLEKLAKFHAAGAVLSERQPGIYGEKYDRCFFNRHTQAYKPIMQNMLRALIISIEDDPALHQRYAAKLNGVVDHIMEYSEQTMELKTGDFATLCHGDLWTTNIMFNYLKQGKPDNMIFIDFQFSVWSSPAIDLHYFFSTSLQDNLYKHHQTELVQFYHQKLVEALAKLKYEGLVPSLFEFQLQFQARAFYAIFCSLVFLPAMLHNGPEEFSIEKALSLSEADVALRVSIYKSEQYQKKLRKILPIFDHKGLLDEI</sequence>
<protein>
    <submittedName>
        <fullName evidence="3">Uncharacterized protein LOC111597503</fullName>
    </submittedName>
</protein>
<dbReference type="RefSeq" id="XP_023168036.1">
    <property type="nucleotide sequence ID" value="XM_023312268.2"/>
</dbReference>
<feature type="domain" description="CHK kinase-like" evidence="1">
    <location>
        <begin position="141"/>
        <end position="334"/>
    </location>
</feature>
<dbReference type="SUPFAM" id="SSF56112">
    <property type="entry name" value="Protein kinase-like (PK-like)"/>
    <property type="match status" value="1"/>
</dbReference>
<dbReference type="AlphaFoldDB" id="A0A6J1LMW6"/>
<dbReference type="Pfam" id="PF02958">
    <property type="entry name" value="EcKL"/>
    <property type="match status" value="1"/>
</dbReference>
<dbReference type="Gene3D" id="3.90.1200.10">
    <property type="match status" value="1"/>
</dbReference>
<dbReference type="InterPro" id="IPR011009">
    <property type="entry name" value="Kinase-like_dom_sf"/>
</dbReference>
<dbReference type="PANTHER" id="PTHR11012:SF13">
    <property type="entry name" value="CHK KINASE-LIKE DOMAIN-CONTAINING PROTEIN-RELATED"/>
    <property type="match status" value="1"/>
</dbReference>
<dbReference type="SMART" id="SM00587">
    <property type="entry name" value="CHK"/>
    <property type="match status" value="1"/>
</dbReference>
<dbReference type="Proteomes" id="UP000504633">
    <property type="component" value="Unplaced"/>
</dbReference>
<name>A0A6J1LMW6_DROHY</name>
<dbReference type="PANTHER" id="PTHR11012">
    <property type="entry name" value="PROTEIN KINASE-LIKE DOMAIN-CONTAINING"/>
    <property type="match status" value="1"/>
</dbReference>
<proteinExistence type="predicted"/>
<dbReference type="OrthoDB" id="8250698at2759"/>
<dbReference type="GeneID" id="111597503"/>
<keyword evidence="2" id="KW-1185">Reference proteome</keyword>